<accession>A0ABU0FL76</accession>
<dbReference type="EMBL" id="JAUSVK010000001">
    <property type="protein sequence ID" value="MDQ0395362.1"/>
    <property type="molecule type" value="Genomic_DNA"/>
</dbReference>
<organism evidence="2 3">
    <name type="scientific">Labrys monachus</name>
    <dbReference type="NCBI Taxonomy" id="217067"/>
    <lineage>
        <taxon>Bacteria</taxon>
        <taxon>Pseudomonadati</taxon>
        <taxon>Pseudomonadota</taxon>
        <taxon>Alphaproteobacteria</taxon>
        <taxon>Hyphomicrobiales</taxon>
        <taxon>Xanthobacteraceae</taxon>
        <taxon>Labrys</taxon>
    </lineage>
</organism>
<evidence type="ECO:0000313" key="3">
    <source>
        <dbReference type="Proteomes" id="UP001237448"/>
    </source>
</evidence>
<sequence>MMAPISANTIELTMGGAEVDMEARQDQAGDEGTDHADDEIADQAEPSAVHDHAGQPSCDDADNEKDDQRFAMHGTSTPVITGSPAGGRSYRITSRRPSPDMPTADIDPRYGVQTAQNGERRLPNAGRRKKFNPRPIETPSPEAPARLPGRSSCGYAGGTRRMRRLPDILPATTQPKDETISMSRQTPIMLPSAGAVRGASPAGRSAHVDA</sequence>
<feature type="region of interest" description="Disordered" evidence="1">
    <location>
        <begin position="1"/>
        <end position="210"/>
    </location>
</feature>
<evidence type="ECO:0000313" key="2">
    <source>
        <dbReference type="EMBL" id="MDQ0395362.1"/>
    </source>
</evidence>
<dbReference type="Proteomes" id="UP001237448">
    <property type="component" value="Unassembled WGS sequence"/>
</dbReference>
<feature type="compositionally biased region" description="Basic and acidic residues" evidence="1">
    <location>
        <begin position="21"/>
        <end position="35"/>
    </location>
</feature>
<keyword evidence="3" id="KW-1185">Reference proteome</keyword>
<reference evidence="2 3" key="1">
    <citation type="submission" date="2023-07" db="EMBL/GenBank/DDBJ databases">
        <title>Genomic Encyclopedia of Type Strains, Phase IV (KMG-IV): sequencing the most valuable type-strain genomes for metagenomic binning, comparative biology and taxonomic classification.</title>
        <authorList>
            <person name="Goeker M."/>
        </authorList>
    </citation>
    <scope>NUCLEOTIDE SEQUENCE [LARGE SCALE GENOMIC DNA]</scope>
    <source>
        <strain evidence="2 3">DSM 5896</strain>
    </source>
</reference>
<proteinExistence type="predicted"/>
<comment type="caution">
    <text evidence="2">The sequence shown here is derived from an EMBL/GenBank/DDBJ whole genome shotgun (WGS) entry which is preliminary data.</text>
</comment>
<gene>
    <name evidence="2" type="ORF">J3R73_005154</name>
</gene>
<evidence type="ECO:0000256" key="1">
    <source>
        <dbReference type="SAM" id="MobiDB-lite"/>
    </source>
</evidence>
<protein>
    <submittedName>
        <fullName evidence="2">Uncharacterized protein</fullName>
    </submittedName>
</protein>
<feature type="compositionally biased region" description="Polar residues" evidence="1">
    <location>
        <begin position="1"/>
        <end position="11"/>
    </location>
</feature>
<name>A0ABU0FL76_9HYPH</name>